<dbReference type="Pfam" id="PF00109">
    <property type="entry name" value="ketoacyl-synt"/>
    <property type="match status" value="1"/>
</dbReference>
<feature type="region of interest" description="N-terminal hotdog fold" evidence="6">
    <location>
        <begin position="925"/>
        <end position="1044"/>
    </location>
</feature>
<dbReference type="InterPro" id="IPR057326">
    <property type="entry name" value="KR_dom"/>
</dbReference>
<dbReference type="GO" id="GO:0006633">
    <property type="term" value="P:fatty acid biosynthetic process"/>
    <property type="evidence" value="ECO:0007669"/>
    <property type="project" value="InterPro"/>
</dbReference>
<feature type="active site" description="Proton acceptor; for dehydratase activity" evidence="6">
    <location>
        <position position="957"/>
    </location>
</feature>
<dbReference type="Gene3D" id="3.30.70.3290">
    <property type="match status" value="1"/>
</dbReference>
<dbReference type="GO" id="GO:0050641">
    <property type="term" value="F:6-methylsalicylic acid synthase activity"/>
    <property type="evidence" value="ECO:0007669"/>
    <property type="project" value="UniProtKB-EC"/>
</dbReference>
<dbReference type="Pfam" id="PF00550">
    <property type="entry name" value="PP-binding"/>
    <property type="match status" value="1"/>
</dbReference>
<evidence type="ECO:0000259" key="10">
    <source>
        <dbReference type="PROSITE" id="PS52019"/>
    </source>
</evidence>
<reference evidence="11" key="1">
    <citation type="journal article" date="2020" name="Stud. Mycol.">
        <title>101 Dothideomycetes genomes: a test case for predicting lifestyles and emergence of pathogens.</title>
        <authorList>
            <person name="Haridas S."/>
            <person name="Albert R."/>
            <person name="Binder M."/>
            <person name="Bloem J."/>
            <person name="Labutti K."/>
            <person name="Salamov A."/>
            <person name="Andreopoulos B."/>
            <person name="Baker S."/>
            <person name="Barry K."/>
            <person name="Bills G."/>
            <person name="Bluhm B."/>
            <person name="Cannon C."/>
            <person name="Castanera R."/>
            <person name="Culley D."/>
            <person name="Daum C."/>
            <person name="Ezra D."/>
            <person name="Gonzalez J."/>
            <person name="Henrissat B."/>
            <person name="Kuo A."/>
            <person name="Liang C."/>
            <person name="Lipzen A."/>
            <person name="Lutzoni F."/>
            <person name="Magnuson J."/>
            <person name="Mondo S."/>
            <person name="Nolan M."/>
            <person name="Ohm R."/>
            <person name="Pangilinan J."/>
            <person name="Park H.-J."/>
            <person name="Ramirez L."/>
            <person name="Alfaro M."/>
            <person name="Sun H."/>
            <person name="Tritt A."/>
            <person name="Yoshinaga Y."/>
            <person name="Zwiers L.-H."/>
            <person name="Turgeon B."/>
            <person name="Goodwin S."/>
            <person name="Spatafora J."/>
            <person name="Crous P."/>
            <person name="Grigoriev I."/>
        </authorList>
    </citation>
    <scope>NUCLEOTIDE SEQUENCE</scope>
    <source>
        <strain evidence="11">CBS 473.64</strain>
    </source>
</reference>
<dbReference type="SUPFAM" id="SSF53901">
    <property type="entry name" value="Thiolase-like"/>
    <property type="match status" value="1"/>
</dbReference>
<feature type="domain" description="Ketosynthase family 3 (KS3)" evidence="9">
    <location>
        <begin position="41"/>
        <end position="468"/>
    </location>
</feature>
<dbReference type="Pfam" id="PF22621">
    <property type="entry name" value="CurL-like_PKS_C"/>
    <property type="match status" value="1"/>
</dbReference>
<keyword evidence="3" id="KW-0808">Transferase</keyword>
<evidence type="ECO:0000259" key="9">
    <source>
        <dbReference type="PROSITE" id="PS52004"/>
    </source>
</evidence>
<dbReference type="InterPro" id="IPR020807">
    <property type="entry name" value="PKS_DH"/>
</dbReference>
<keyword evidence="2" id="KW-0597">Phosphoprotein</keyword>
<evidence type="ECO:0000256" key="5">
    <source>
        <dbReference type="ARBA" id="ARBA00038879"/>
    </source>
</evidence>
<keyword evidence="1" id="KW-0596">Phosphopantetheine</keyword>
<dbReference type="GO" id="GO:0031177">
    <property type="term" value="F:phosphopantetheine binding"/>
    <property type="evidence" value="ECO:0007669"/>
    <property type="project" value="InterPro"/>
</dbReference>
<dbReference type="CDD" id="cd05274">
    <property type="entry name" value="KR_FAS_SDR_x"/>
    <property type="match status" value="1"/>
</dbReference>
<dbReference type="Gene3D" id="3.40.366.10">
    <property type="entry name" value="Malonyl-Coenzyme A Acyl Carrier Protein, domain 2"/>
    <property type="match status" value="1"/>
</dbReference>
<dbReference type="PROSITE" id="PS00012">
    <property type="entry name" value="PHOSPHOPANTETHEINE"/>
    <property type="match status" value="1"/>
</dbReference>
<evidence type="ECO:0000256" key="7">
    <source>
        <dbReference type="SAM" id="MobiDB-lite"/>
    </source>
</evidence>
<dbReference type="SMART" id="SM00822">
    <property type="entry name" value="PKS_KR"/>
    <property type="match status" value="1"/>
</dbReference>
<keyword evidence="4" id="KW-0511">Multifunctional enzyme</keyword>
<dbReference type="InterPro" id="IPR016039">
    <property type="entry name" value="Thiolase-like"/>
</dbReference>
<dbReference type="InterPro" id="IPR020841">
    <property type="entry name" value="PKS_Beta-ketoAc_synthase_dom"/>
</dbReference>
<sequence>MDQVPGQIFNADPSGTPFSSPTLSESKVDTPTTTYNEQTHYNDVAVIGMACRVAGNNNSPSELWDFITSQKDASGEMPSWRWEPYLRRDSRNAAILSSTTSRGYFLGSPSVEDFDPVFFGISPKEAAQMDPQQRISLEVAWEALENAGIPPQSLSGSDTAVFWGLNSDDYSKLVLEDLPNVDAWMGIGTAYCGVPNRISYHMNLMGPSTAVDAACASSLVAIHHGRQAILQHESQIAIVGGVNVMCGPGLTRVLDKAGAISHEGRCRSFDDEANGYGRGEGAGVVILKNMQQALRDGDQILAILKGSAVAQDGRTNGIMAPNAKAQELVANQALRVANIEPSTVRYVEAHATSTPIGDPTEVAAVASVYGKARAIGDPCYIGSVKPNIGHLEAGAGVMGFIKAVLAVQKGVLPPQTNLSKLNSRIDWKSSNVIPVQKAMPWPIEEDVRRAAICSYGYGGTTLDFPHSQLERPTYVTLILSAPQEKGLALQAAALRSWLVSDGSQHSIEAVATTLATRRGHHDYRAALVVDSTDDAVSKLGSFCDGSSAPWISQSRIFTPEVKRDAVWVFSGHGAQWAGMGREMLEDPTFESVIMGLEPIVQKEMGFSAMDALRGNQDESTERVQVLTYLMQIGLSAVLKNRGIVPQAIIGHSVGEIAASVVAEALTPEEGALVVCRRAVLYRRVMGEGAMVLVSKTFSEVREILGDREDIVAAIDSSTSSCVVSGSQDSMAKFLDDCKANGTKAVPVKTDIAFHSPLLRRLIEPLLQELKDCLSPRPPIVKLLSTSLTDPWRTDLRNAQYWVDNMVNPVRLTQAVHAALDDGFRAFLEVSTHPIVTYSINETIMDRQIEDSTVIATMLRNKPSEKCILHGIAQLHCIGAAVDWKRQMPGEWTSELPTTKWNHRPIWSKVETGRISAGITHDVTKHTLLGQGISVAESDMTIYTTSLDDNTKPFPGAHPLHGTEIVPAAALINTFLHGSAARSLHNVVLRVPVAIGAPRDIQVTVHQGNIRLSSRLIQTSDGKVSDNASWVTHTTAQLKSGQTGAVPSPLDLTAIQNRISARLPNDFAIQYLDKVGVSAMGFPWAITEHWGNTREMLARVDVAPSLAPDAALPWDQHSWAPILDAATSVGSTIFFDEPRLRMPAQIDSVHIFTQNPPPKTGWLYCEAFVESLSVNVSIVDENGAALASFDTMRFSEIEGTPGASSSVESLVHQIAWPPVLLAENPLVLNKVFFVSENTDLISEHAKRLPATTVAVEIVLPNPNWDALLSLDKDDVVIYVPGKVTDLEDVSAASQRFASELLDIIKRVIHSGKAAKVFAITNDVAHASTPTALAQASLLGISRIISCEHPDHFGGLIDAEDDRLPLQAIKYAQGIDVIRISDGVARAARLRPLRRERLLPSDNTSTLLPRPEGTYLITGGTGALGLEVAKFLVEKNARRLILVSRRGVPPRKQWGQVQGPIAIVVDKIRELERQGASVHVINADVCDGEGLAKAIGDLSLPPVLGVVHAAGVLEDQLILDMTADSLQRVTDPKITGALTLHALFPPKALDFMVLFSSCGQLFGFPGQGSYAAGNAFLDTLSTHRRNLGDNTVAMQWTSWRGLGMAASTEYINAELESKGITDVTCEDAFRAWTHLSRFDMDHGVVLRSVVFNESELVPHPILTDIAIRRSGTSTEKENADPSGGPTDIPTSGEELKAYLTKAIRECVSKVLQLGVEDVDTRAALSDLGIDSVMTVTLRKQLQQSLKVKVPPTLTWNYPTVGHLVGWFAEKLAT</sequence>
<dbReference type="GO" id="GO:0004315">
    <property type="term" value="F:3-oxoacyl-[acyl-carrier-protein] synthase activity"/>
    <property type="evidence" value="ECO:0007669"/>
    <property type="project" value="InterPro"/>
</dbReference>
<feature type="region of interest" description="Disordered" evidence="7">
    <location>
        <begin position="1"/>
        <end position="33"/>
    </location>
</feature>
<dbReference type="InterPro" id="IPR036736">
    <property type="entry name" value="ACP-like_sf"/>
</dbReference>
<dbReference type="SUPFAM" id="SSF51735">
    <property type="entry name" value="NAD(P)-binding Rossmann-fold domains"/>
    <property type="match status" value="2"/>
</dbReference>
<feature type="compositionally biased region" description="Polar residues" evidence="7">
    <location>
        <begin position="16"/>
        <end position="33"/>
    </location>
</feature>
<evidence type="ECO:0000256" key="3">
    <source>
        <dbReference type="ARBA" id="ARBA00022679"/>
    </source>
</evidence>
<dbReference type="InterPro" id="IPR001227">
    <property type="entry name" value="Ac_transferase_dom_sf"/>
</dbReference>
<dbReference type="Gene3D" id="3.10.129.110">
    <property type="entry name" value="Polyketide synthase dehydratase"/>
    <property type="match status" value="1"/>
</dbReference>
<dbReference type="OrthoDB" id="5334845at2759"/>
<dbReference type="InterPro" id="IPR013968">
    <property type="entry name" value="PKS_KR"/>
</dbReference>
<dbReference type="SMART" id="SM00825">
    <property type="entry name" value="PKS_KS"/>
    <property type="match status" value="1"/>
</dbReference>
<dbReference type="InterPro" id="IPR020806">
    <property type="entry name" value="PKS_PP-bd"/>
</dbReference>
<dbReference type="PROSITE" id="PS00606">
    <property type="entry name" value="KS3_1"/>
    <property type="match status" value="1"/>
</dbReference>
<dbReference type="PROSITE" id="PS50075">
    <property type="entry name" value="CARRIER"/>
    <property type="match status" value="1"/>
</dbReference>
<dbReference type="Proteomes" id="UP000799753">
    <property type="component" value="Unassembled WGS sequence"/>
</dbReference>
<dbReference type="InterPro" id="IPR016036">
    <property type="entry name" value="Malonyl_transacylase_ACP-bd"/>
</dbReference>
<gene>
    <name evidence="11" type="ORF">P280DRAFT_534024</name>
</gene>
<feature type="region of interest" description="C-terminal hotdog fold" evidence="6">
    <location>
        <begin position="1059"/>
        <end position="1202"/>
    </location>
</feature>
<evidence type="ECO:0000313" key="12">
    <source>
        <dbReference type="Proteomes" id="UP000799753"/>
    </source>
</evidence>
<evidence type="ECO:0000256" key="4">
    <source>
        <dbReference type="ARBA" id="ARBA00023268"/>
    </source>
</evidence>
<evidence type="ECO:0000313" key="11">
    <source>
        <dbReference type="EMBL" id="KAF2636137.1"/>
    </source>
</evidence>
<dbReference type="SMART" id="SM01294">
    <property type="entry name" value="PKS_PP_betabranch"/>
    <property type="match status" value="1"/>
</dbReference>
<keyword evidence="12" id="KW-1185">Reference proteome</keyword>
<dbReference type="SMART" id="SM00826">
    <property type="entry name" value="PKS_DH"/>
    <property type="match status" value="1"/>
</dbReference>
<feature type="region of interest" description="Disordered" evidence="7">
    <location>
        <begin position="1666"/>
        <end position="1689"/>
    </location>
</feature>
<feature type="active site" description="Proton donor; for dehydratase activity" evidence="6">
    <location>
        <position position="1123"/>
    </location>
</feature>
<evidence type="ECO:0000256" key="1">
    <source>
        <dbReference type="ARBA" id="ARBA00022450"/>
    </source>
</evidence>
<dbReference type="SUPFAM" id="SSF52151">
    <property type="entry name" value="FabD/lysophospholipase-like"/>
    <property type="match status" value="1"/>
</dbReference>
<dbReference type="GO" id="GO:0044550">
    <property type="term" value="P:secondary metabolite biosynthetic process"/>
    <property type="evidence" value="ECO:0007669"/>
    <property type="project" value="TreeGrafter"/>
</dbReference>
<dbReference type="GO" id="GO:0004312">
    <property type="term" value="F:fatty acid synthase activity"/>
    <property type="evidence" value="ECO:0007669"/>
    <property type="project" value="TreeGrafter"/>
</dbReference>
<organism evidence="11 12">
    <name type="scientific">Massarina eburnea CBS 473.64</name>
    <dbReference type="NCBI Taxonomy" id="1395130"/>
    <lineage>
        <taxon>Eukaryota</taxon>
        <taxon>Fungi</taxon>
        <taxon>Dikarya</taxon>
        <taxon>Ascomycota</taxon>
        <taxon>Pezizomycotina</taxon>
        <taxon>Dothideomycetes</taxon>
        <taxon>Pleosporomycetidae</taxon>
        <taxon>Pleosporales</taxon>
        <taxon>Massarineae</taxon>
        <taxon>Massarinaceae</taxon>
        <taxon>Massarina</taxon>
    </lineage>
</organism>
<dbReference type="PANTHER" id="PTHR43775">
    <property type="entry name" value="FATTY ACID SYNTHASE"/>
    <property type="match status" value="1"/>
</dbReference>
<dbReference type="InterPro" id="IPR036291">
    <property type="entry name" value="NAD(P)-bd_dom_sf"/>
</dbReference>
<dbReference type="EC" id="2.3.1.165" evidence="5"/>
<dbReference type="EMBL" id="MU006800">
    <property type="protein sequence ID" value="KAF2636137.1"/>
    <property type="molecule type" value="Genomic_DNA"/>
</dbReference>
<dbReference type="InterPro" id="IPR050091">
    <property type="entry name" value="PKS_NRPS_Biosynth_Enz"/>
</dbReference>
<proteinExistence type="predicted"/>
<dbReference type="InterPro" id="IPR009081">
    <property type="entry name" value="PP-bd_ACP"/>
</dbReference>
<dbReference type="SUPFAM" id="SSF55048">
    <property type="entry name" value="Probable ACP-binding domain of malonyl-CoA ACP transacylase"/>
    <property type="match status" value="1"/>
</dbReference>
<name>A0A6A6RM09_9PLEO</name>
<dbReference type="Gene3D" id="1.10.1200.10">
    <property type="entry name" value="ACP-like"/>
    <property type="match status" value="1"/>
</dbReference>
<evidence type="ECO:0000259" key="8">
    <source>
        <dbReference type="PROSITE" id="PS50075"/>
    </source>
</evidence>
<evidence type="ECO:0000256" key="2">
    <source>
        <dbReference type="ARBA" id="ARBA00022553"/>
    </source>
</evidence>
<feature type="domain" description="PKS/mFAS DH" evidence="10">
    <location>
        <begin position="925"/>
        <end position="1202"/>
    </location>
</feature>
<dbReference type="InterPro" id="IPR049900">
    <property type="entry name" value="PKS_mFAS_DH"/>
</dbReference>
<dbReference type="CDD" id="cd00833">
    <property type="entry name" value="PKS"/>
    <property type="match status" value="1"/>
</dbReference>
<dbReference type="Pfam" id="PF02801">
    <property type="entry name" value="Ketoacyl-synt_C"/>
    <property type="match status" value="1"/>
</dbReference>
<dbReference type="InterPro" id="IPR049552">
    <property type="entry name" value="PKS_DH_N"/>
</dbReference>
<feature type="domain" description="Carrier" evidence="8">
    <location>
        <begin position="1692"/>
        <end position="1769"/>
    </location>
</feature>
<accession>A0A6A6RM09</accession>
<dbReference type="Gene3D" id="3.40.50.720">
    <property type="entry name" value="NAD(P)-binding Rossmann-like Domain"/>
    <property type="match status" value="1"/>
</dbReference>
<dbReference type="InterPro" id="IPR042104">
    <property type="entry name" value="PKS_dehydratase_sf"/>
</dbReference>
<dbReference type="SUPFAM" id="SSF47336">
    <property type="entry name" value="ACP-like"/>
    <property type="match status" value="1"/>
</dbReference>
<dbReference type="Pfam" id="PF00698">
    <property type="entry name" value="Acyl_transf_1"/>
    <property type="match status" value="1"/>
</dbReference>
<dbReference type="InterPro" id="IPR014043">
    <property type="entry name" value="Acyl_transferase_dom"/>
</dbReference>
<evidence type="ECO:0000256" key="6">
    <source>
        <dbReference type="PROSITE-ProRule" id="PRU01363"/>
    </source>
</evidence>
<dbReference type="InterPro" id="IPR018201">
    <property type="entry name" value="Ketoacyl_synth_AS"/>
</dbReference>
<dbReference type="InterPro" id="IPR014030">
    <property type="entry name" value="Ketoacyl_synth_N"/>
</dbReference>
<dbReference type="SMART" id="SM00823">
    <property type="entry name" value="PKS_PP"/>
    <property type="match status" value="1"/>
</dbReference>
<dbReference type="Gene3D" id="3.40.47.10">
    <property type="match status" value="1"/>
</dbReference>
<dbReference type="InterPro" id="IPR016035">
    <property type="entry name" value="Acyl_Trfase/lysoPLipase"/>
</dbReference>
<dbReference type="SMART" id="SM00827">
    <property type="entry name" value="PKS_AT"/>
    <property type="match status" value="1"/>
</dbReference>
<dbReference type="PANTHER" id="PTHR43775:SF22">
    <property type="entry name" value="SYNTHASE, PUTATIVE (JCVI)-RELATED"/>
    <property type="match status" value="1"/>
</dbReference>
<dbReference type="PROSITE" id="PS52004">
    <property type="entry name" value="KS3_2"/>
    <property type="match status" value="1"/>
</dbReference>
<protein>
    <recommendedName>
        <fullName evidence="5">6-methylsalicylic acid synthase</fullName>
        <ecNumber evidence="5">2.3.1.165</ecNumber>
    </recommendedName>
</protein>
<dbReference type="InterPro" id="IPR006162">
    <property type="entry name" value="Ppantetheine_attach_site"/>
</dbReference>
<dbReference type="Pfam" id="PF08659">
    <property type="entry name" value="KR"/>
    <property type="match status" value="1"/>
</dbReference>
<dbReference type="PROSITE" id="PS52019">
    <property type="entry name" value="PKS_MFAS_DH"/>
    <property type="match status" value="1"/>
</dbReference>
<dbReference type="Pfam" id="PF21089">
    <property type="entry name" value="PKS_DH_N"/>
    <property type="match status" value="1"/>
</dbReference>
<dbReference type="InterPro" id="IPR014031">
    <property type="entry name" value="Ketoacyl_synth_C"/>
</dbReference>